<dbReference type="NCBIfam" id="NF008709">
    <property type="entry name" value="PRK11713.7-4"/>
    <property type="match status" value="1"/>
</dbReference>
<evidence type="ECO:0000256" key="9">
    <source>
        <dbReference type="ARBA" id="ARBA00022691"/>
    </source>
</evidence>
<reference evidence="15 16" key="1">
    <citation type="submission" date="2016-04" db="EMBL/GenBank/DDBJ databases">
        <authorList>
            <person name="Evans L.H."/>
            <person name="Alamgir A."/>
            <person name="Owens N."/>
            <person name="Weber N.D."/>
            <person name="Virtaneva K."/>
            <person name="Barbian K."/>
            <person name="Babar A."/>
            <person name="Rosenke K."/>
        </authorList>
    </citation>
    <scope>NUCLEOTIDE SEQUENCE [LARGE SCALE GENOMIC DNA]</scope>
    <source>
        <strain evidence="15 16">LMa1</strain>
    </source>
</reference>
<evidence type="ECO:0000256" key="12">
    <source>
        <dbReference type="PIRNR" id="PIRNR015601"/>
    </source>
</evidence>
<dbReference type="AlphaFoldDB" id="A0A1B7LFH2"/>
<comment type="function">
    <text evidence="10 12">Specifically methylates the N3 position of the uracil ring of uridine 1498 (m3U1498) in 16S rRNA. Acts on the fully assembled 30S ribosomal subunit.</text>
</comment>
<dbReference type="STRING" id="1838280.A6M21_09090"/>
<evidence type="ECO:0000256" key="6">
    <source>
        <dbReference type="ARBA" id="ARBA00022552"/>
    </source>
</evidence>
<sequence>MSRFFVAPEQISGERVIITGPDVIHISRVLRLGAGDTVTVLDGAGRACRVRLTAAGKDAVEGLIIEEFAAGGESPLRVTLLQGLAKGDKMEMIIQKCTELGVAAVVPLHCRRSVARLEPGKARQRRERWQRVAMEAAKQCRRAVIPRVTEVMSLPEALELIPPDALAVMPYEMEKCRALKQVLRGRAAGEVYLLIGPEGGFEPLEVDLATGRGVIPVSLGPRILRTETAGPAALAMVLYELGDLGGT</sequence>
<comment type="similarity">
    <text evidence="2 12">Belongs to the RNA methyltransferase RsmE family.</text>
</comment>
<evidence type="ECO:0000259" key="14">
    <source>
        <dbReference type="Pfam" id="PF20260"/>
    </source>
</evidence>
<dbReference type="InterPro" id="IPR029028">
    <property type="entry name" value="Alpha/beta_knot_MTases"/>
</dbReference>
<keyword evidence="5 12" id="KW-0963">Cytoplasm</keyword>
<evidence type="ECO:0000256" key="4">
    <source>
        <dbReference type="ARBA" id="ARBA00013673"/>
    </source>
</evidence>
<evidence type="ECO:0000259" key="13">
    <source>
        <dbReference type="Pfam" id="PF04452"/>
    </source>
</evidence>
<dbReference type="NCBIfam" id="NF008692">
    <property type="entry name" value="PRK11713.1-5"/>
    <property type="match status" value="1"/>
</dbReference>
<dbReference type="InterPro" id="IPR006700">
    <property type="entry name" value="RsmE"/>
</dbReference>
<dbReference type="Pfam" id="PF04452">
    <property type="entry name" value="Methyltrans_RNA"/>
    <property type="match status" value="1"/>
</dbReference>
<evidence type="ECO:0000256" key="8">
    <source>
        <dbReference type="ARBA" id="ARBA00022679"/>
    </source>
</evidence>
<dbReference type="Proteomes" id="UP000078532">
    <property type="component" value="Unassembled WGS sequence"/>
</dbReference>
<evidence type="ECO:0000256" key="5">
    <source>
        <dbReference type="ARBA" id="ARBA00022490"/>
    </source>
</evidence>
<dbReference type="GO" id="GO:0005737">
    <property type="term" value="C:cytoplasm"/>
    <property type="evidence" value="ECO:0007669"/>
    <property type="project" value="UniProtKB-SubCell"/>
</dbReference>
<comment type="caution">
    <text evidence="15">The sequence shown here is derived from an EMBL/GenBank/DDBJ whole genome shotgun (WGS) entry which is preliminary data.</text>
</comment>
<dbReference type="SUPFAM" id="SSF88697">
    <property type="entry name" value="PUA domain-like"/>
    <property type="match status" value="1"/>
</dbReference>
<keyword evidence="16" id="KW-1185">Reference proteome</keyword>
<evidence type="ECO:0000256" key="3">
    <source>
        <dbReference type="ARBA" id="ARBA00012328"/>
    </source>
</evidence>
<name>A0A1B7LFH2_9FIRM</name>
<dbReference type="PANTHER" id="PTHR30027:SF3">
    <property type="entry name" value="16S RRNA (URACIL(1498)-N(3))-METHYLTRANSFERASE"/>
    <property type="match status" value="1"/>
</dbReference>
<dbReference type="Gene3D" id="3.40.1280.10">
    <property type="match status" value="1"/>
</dbReference>
<gene>
    <name evidence="15" type="ORF">A6M21_09090</name>
</gene>
<dbReference type="CDD" id="cd18084">
    <property type="entry name" value="RsmE-like"/>
    <property type="match status" value="1"/>
</dbReference>
<dbReference type="InterPro" id="IPR046887">
    <property type="entry name" value="RsmE_PUA-like"/>
</dbReference>
<evidence type="ECO:0000256" key="2">
    <source>
        <dbReference type="ARBA" id="ARBA00005528"/>
    </source>
</evidence>
<accession>A0A1B7LFH2</accession>
<feature type="domain" description="Ribosomal RNA small subunit methyltransferase E PUA-like" evidence="14">
    <location>
        <begin position="18"/>
        <end position="64"/>
    </location>
</feature>
<dbReference type="EC" id="2.1.1.193" evidence="3 12"/>
<proteinExistence type="inferred from homology"/>
<feature type="domain" description="Ribosomal RNA small subunit methyltransferase E methyltransferase" evidence="13">
    <location>
        <begin position="73"/>
        <end position="237"/>
    </location>
</feature>
<dbReference type="GO" id="GO:0070042">
    <property type="term" value="F:rRNA (uridine-N3-)-methyltransferase activity"/>
    <property type="evidence" value="ECO:0007669"/>
    <property type="project" value="TreeGrafter"/>
</dbReference>
<dbReference type="InterPro" id="IPR015947">
    <property type="entry name" value="PUA-like_sf"/>
</dbReference>
<evidence type="ECO:0000313" key="16">
    <source>
        <dbReference type="Proteomes" id="UP000078532"/>
    </source>
</evidence>
<dbReference type="GO" id="GO:0070475">
    <property type="term" value="P:rRNA base methylation"/>
    <property type="evidence" value="ECO:0007669"/>
    <property type="project" value="TreeGrafter"/>
</dbReference>
<organism evidence="15 16">
    <name type="scientific">Desulfotomaculum copahuensis</name>
    <dbReference type="NCBI Taxonomy" id="1838280"/>
    <lineage>
        <taxon>Bacteria</taxon>
        <taxon>Bacillati</taxon>
        <taxon>Bacillota</taxon>
        <taxon>Clostridia</taxon>
        <taxon>Eubacteriales</taxon>
        <taxon>Desulfotomaculaceae</taxon>
        <taxon>Desulfotomaculum</taxon>
    </lineage>
</organism>
<keyword evidence="9 12" id="KW-0949">S-adenosyl-L-methionine</keyword>
<dbReference type="PIRSF" id="PIRSF015601">
    <property type="entry name" value="MTase_slr0722"/>
    <property type="match status" value="1"/>
</dbReference>
<evidence type="ECO:0000256" key="1">
    <source>
        <dbReference type="ARBA" id="ARBA00004496"/>
    </source>
</evidence>
<evidence type="ECO:0000256" key="7">
    <source>
        <dbReference type="ARBA" id="ARBA00022603"/>
    </source>
</evidence>
<keyword evidence="6 12" id="KW-0698">rRNA processing</keyword>
<dbReference type="Pfam" id="PF20260">
    <property type="entry name" value="PUA_4"/>
    <property type="match status" value="1"/>
</dbReference>
<comment type="catalytic activity">
    <reaction evidence="11 12">
        <text>uridine(1498) in 16S rRNA + S-adenosyl-L-methionine = N(3)-methyluridine(1498) in 16S rRNA + S-adenosyl-L-homocysteine + H(+)</text>
        <dbReference type="Rhea" id="RHEA:42920"/>
        <dbReference type="Rhea" id="RHEA-COMP:10283"/>
        <dbReference type="Rhea" id="RHEA-COMP:10284"/>
        <dbReference type="ChEBI" id="CHEBI:15378"/>
        <dbReference type="ChEBI" id="CHEBI:57856"/>
        <dbReference type="ChEBI" id="CHEBI:59789"/>
        <dbReference type="ChEBI" id="CHEBI:65315"/>
        <dbReference type="ChEBI" id="CHEBI:74502"/>
        <dbReference type="EC" id="2.1.1.193"/>
    </reaction>
</comment>
<evidence type="ECO:0000256" key="10">
    <source>
        <dbReference type="ARBA" id="ARBA00025699"/>
    </source>
</evidence>
<dbReference type="PANTHER" id="PTHR30027">
    <property type="entry name" value="RIBOSOMAL RNA SMALL SUBUNIT METHYLTRANSFERASE E"/>
    <property type="match status" value="1"/>
</dbReference>
<protein>
    <recommendedName>
        <fullName evidence="4 12">Ribosomal RNA small subunit methyltransferase E</fullName>
        <ecNumber evidence="3 12">2.1.1.193</ecNumber>
    </recommendedName>
</protein>
<dbReference type="OrthoDB" id="9815641at2"/>
<dbReference type="EMBL" id="LYVF01000137">
    <property type="protein sequence ID" value="OAT82390.1"/>
    <property type="molecule type" value="Genomic_DNA"/>
</dbReference>
<evidence type="ECO:0000256" key="11">
    <source>
        <dbReference type="ARBA" id="ARBA00047944"/>
    </source>
</evidence>
<keyword evidence="7 12" id="KW-0489">Methyltransferase</keyword>
<dbReference type="InterPro" id="IPR029026">
    <property type="entry name" value="tRNA_m1G_MTases_N"/>
</dbReference>
<dbReference type="InterPro" id="IPR046886">
    <property type="entry name" value="RsmE_MTase_dom"/>
</dbReference>
<dbReference type="NCBIfam" id="TIGR00046">
    <property type="entry name" value="RsmE family RNA methyltransferase"/>
    <property type="match status" value="1"/>
</dbReference>
<evidence type="ECO:0000313" key="15">
    <source>
        <dbReference type="EMBL" id="OAT82390.1"/>
    </source>
</evidence>
<dbReference type="SUPFAM" id="SSF75217">
    <property type="entry name" value="alpha/beta knot"/>
    <property type="match status" value="1"/>
</dbReference>
<comment type="subcellular location">
    <subcellularLocation>
        <location evidence="1 12">Cytoplasm</location>
    </subcellularLocation>
</comment>
<keyword evidence="8 12" id="KW-0808">Transferase</keyword>
<dbReference type="RefSeq" id="WP_066668000.1">
    <property type="nucleotide sequence ID" value="NZ_LYVF01000137.1"/>
</dbReference>